<dbReference type="Proteomes" id="UP000324800">
    <property type="component" value="Unassembled WGS sequence"/>
</dbReference>
<reference evidence="1 2" key="1">
    <citation type="submission" date="2019-03" db="EMBL/GenBank/DDBJ databases">
        <title>Single cell metagenomics reveals metabolic interactions within the superorganism composed of flagellate Streblomastix strix and complex community of Bacteroidetes bacteria on its surface.</title>
        <authorList>
            <person name="Treitli S.C."/>
            <person name="Kolisko M."/>
            <person name="Husnik F."/>
            <person name="Keeling P."/>
            <person name="Hampl V."/>
        </authorList>
    </citation>
    <scope>NUCLEOTIDE SEQUENCE [LARGE SCALE GENOMIC DNA]</scope>
    <source>
        <strain evidence="1">ST1C</strain>
    </source>
</reference>
<gene>
    <name evidence="1" type="ORF">EZS28_023251</name>
</gene>
<dbReference type="EMBL" id="SNRW01007446">
    <property type="protein sequence ID" value="KAA6381221.1"/>
    <property type="molecule type" value="Genomic_DNA"/>
</dbReference>
<protein>
    <submittedName>
        <fullName evidence="1">Uncharacterized protein</fullName>
    </submittedName>
</protein>
<accession>A0A5J4VF78</accession>
<sequence>NGEIKAYHGIIFSYRTFEELLMLMKSRLCEHMDQKGKIKQDEHNRRSFTDSQKGIMIVKLTEQFDMCKSYTFSSFTAYTMGEFHAQIGRASLRVFSTVTTMTLLKSGATLENNVALKQIDKIAIVIMKLQLFTFKVSQYAQQLQQISQKRKYAFREAKNYFMRRHAVSSRSYQMSYFRCRCACYRPSFQLGCGYYSRARSMHQYTNLQSVNNRRSHSVR</sequence>
<evidence type="ECO:0000313" key="1">
    <source>
        <dbReference type="EMBL" id="KAA6381221.1"/>
    </source>
</evidence>
<comment type="caution">
    <text evidence="1">The sequence shown here is derived from an EMBL/GenBank/DDBJ whole genome shotgun (WGS) entry which is preliminary data.</text>
</comment>
<feature type="non-terminal residue" evidence="1">
    <location>
        <position position="1"/>
    </location>
</feature>
<proteinExistence type="predicted"/>
<dbReference type="AlphaFoldDB" id="A0A5J4VF78"/>
<evidence type="ECO:0000313" key="2">
    <source>
        <dbReference type="Proteomes" id="UP000324800"/>
    </source>
</evidence>
<organism evidence="1 2">
    <name type="scientific">Streblomastix strix</name>
    <dbReference type="NCBI Taxonomy" id="222440"/>
    <lineage>
        <taxon>Eukaryota</taxon>
        <taxon>Metamonada</taxon>
        <taxon>Preaxostyla</taxon>
        <taxon>Oxymonadida</taxon>
        <taxon>Streblomastigidae</taxon>
        <taxon>Streblomastix</taxon>
    </lineage>
</organism>
<name>A0A5J4VF78_9EUKA</name>